<protein>
    <submittedName>
        <fullName evidence="1">Uncharacterized protein</fullName>
    </submittedName>
</protein>
<name>A0A5N7BEG5_9EURO</name>
<dbReference type="Proteomes" id="UP000326198">
    <property type="component" value="Unassembled WGS sequence"/>
</dbReference>
<sequence length="94" mass="10110">MVSGVIINHGFVHGMAAIVFITPLSCNSQQGLNGFFPQHVLTPGLGCCISPYTIYAVCPYTHIIHPVSLLGVVIQDNMKDPSPNDSTKERKKGS</sequence>
<keyword evidence="2" id="KW-1185">Reference proteome</keyword>
<dbReference type="AlphaFoldDB" id="A0A5N7BEG5"/>
<organism evidence="1 2">
    <name type="scientific">Aspergillus bertholletiae</name>
    <dbReference type="NCBI Taxonomy" id="1226010"/>
    <lineage>
        <taxon>Eukaryota</taxon>
        <taxon>Fungi</taxon>
        <taxon>Dikarya</taxon>
        <taxon>Ascomycota</taxon>
        <taxon>Pezizomycotina</taxon>
        <taxon>Eurotiomycetes</taxon>
        <taxon>Eurotiomycetidae</taxon>
        <taxon>Eurotiales</taxon>
        <taxon>Aspergillaceae</taxon>
        <taxon>Aspergillus</taxon>
        <taxon>Aspergillus subgen. Circumdati</taxon>
    </lineage>
</organism>
<evidence type="ECO:0000313" key="1">
    <source>
        <dbReference type="EMBL" id="KAE8380162.1"/>
    </source>
</evidence>
<gene>
    <name evidence="1" type="ORF">BDV26DRAFT_148939</name>
</gene>
<accession>A0A5N7BEG5</accession>
<proteinExistence type="predicted"/>
<evidence type="ECO:0000313" key="2">
    <source>
        <dbReference type="Proteomes" id="UP000326198"/>
    </source>
</evidence>
<dbReference type="EMBL" id="ML736185">
    <property type="protein sequence ID" value="KAE8380162.1"/>
    <property type="molecule type" value="Genomic_DNA"/>
</dbReference>
<reference evidence="1 2" key="1">
    <citation type="submission" date="2019-04" db="EMBL/GenBank/DDBJ databases">
        <title>Friends and foes A comparative genomics studyof 23 Aspergillus species from section Flavi.</title>
        <authorList>
            <consortium name="DOE Joint Genome Institute"/>
            <person name="Kjaerbolling I."/>
            <person name="Vesth T."/>
            <person name="Frisvad J.C."/>
            <person name="Nybo J.L."/>
            <person name="Theobald S."/>
            <person name="Kildgaard S."/>
            <person name="Isbrandt T."/>
            <person name="Kuo A."/>
            <person name="Sato A."/>
            <person name="Lyhne E.K."/>
            <person name="Kogle M.E."/>
            <person name="Wiebenga A."/>
            <person name="Kun R.S."/>
            <person name="Lubbers R.J."/>
            <person name="Makela M.R."/>
            <person name="Barry K."/>
            <person name="Chovatia M."/>
            <person name="Clum A."/>
            <person name="Daum C."/>
            <person name="Haridas S."/>
            <person name="He G."/>
            <person name="LaButti K."/>
            <person name="Lipzen A."/>
            <person name="Mondo S."/>
            <person name="Riley R."/>
            <person name="Salamov A."/>
            <person name="Simmons B.A."/>
            <person name="Magnuson J.K."/>
            <person name="Henrissat B."/>
            <person name="Mortensen U.H."/>
            <person name="Larsen T.O."/>
            <person name="Devries R.P."/>
            <person name="Grigoriev I.V."/>
            <person name="Machida M."/>
            <person name="Baker S.E."/>
            <person name="Andersen M.R."/>
        </authorList>
    </citation>
    <scope>NUCLEOTIDE SEQUENCE [LARGE SCALE GENOMIC DNA]</scope>
    <source>
        <strain evidence="1 2">IBT 29228</strain>
    </source>
</reference>